<evidence type="ECO:0000256" key="1">
    <source>
        <dbReference type="SAM" id="MobiDB-lite"/>
    </source>
</evidence>
<protein>
    <submittedName>
        <fullName evidence="2">Uncharacterized protein</fullName>
    </submittedName>
</protein>
<gene>
    <name evidence="2" type="ORF">KC01_LOCUS41963</name>
</gene>
<feature type="compositionally biased region" description="Basic and acidic residues" evidence="1">
    <location>
        <begin position="21"/>
        <end position="40"/>
    </location>
</feature>
<feature type="region of interest" description="Disordered" evidence="1">
    <location>
        <begin position="1"/>
        <end position="41"/>
    </location>
</feature>
<proteinExistence type="predicted"/>
<dbReference type="Proteomes" id="UP001497482">
    <property type="component" value="Chromosome 9"/>
</dbReference>
<name>A0AAV2MSL6_KNICA</name>
<keyword evidence="3" id="KW-1185">Reference proteome</keyword>
<reference evidence="2 3" key="1">
    <citation type="submission" date="2024-04" db="EMBL/GenBank/DDBJ databases">
        <authorList>
            <person name="Waldvogel A.-M."/>
            <person name="Schoenle A."/>
        </authorList>
    </citation>
    <scope>NUCLEOTIDE SEQUENCE [LARGE SCALE GENOMIC DNA]</scope>
</reference>
<evidence type="ECO:0000313" key="3">
    <source>
        <dbReference type="Proteomes" id="UP001497482"/>
    </source>
</evidence>
<evidence type="ECO:0000313" key="2">
    <source>
        <dbReference type="EMBL" id="CAL1616144.1"/>
    </source>
</evidence>
<sequence length="74" mass="8020">MLFDSGVAPACSTPTAPAQEGGEKEECSSQTHIKHERDGDAVCGGEEAMEKDEQITGVRVQTALTDTERYSDWM</sequence>
<dbReference type="EMBL" id="OZ035831">
    <property type="protein sequence ID" value="CAL1616144.1"/>
    <property type="molecule type" value="Genomic_DNA"/>
</dbReference>
<organism evidence="2 3">
    <name type="scientific">Knipowitschia caucasica</name>
    <name type="common">Caucasian dwarf goby</name>
    <name type="synonym">Pomatoschistus caucasicus</name>
    <dbReference type="NCBI Taxonomy" id="637954"/>
    <lineage>
        <taxon>Eukaryota</taxon>
        <taxon>Metazoa</taxon>
        <taxon>Chordata</taxon>
        <taxon>Craniata</taxon>
        <taxon>Vertebrata</taxon>
        <taxon>Euteleostomi</taxon>
        <taxon>Actinopterygii</taxon>
        <taxon>Neopterygii</taxon>
        <taxon>Teleostei</taxon>
        <taxon>Neoteleostei</taxon>
        <taxon>Acanthomorphata</taxon>
        <taxon>Gobiaria</taxon>
        <taxon>Gobiiformes</taxon>
        <taxon>Gobioidei</taxon>
        <taxon>Gobiidae</taxon>
        <taxon>Gobiinae</taxon>
        <taxon>Knipowitschia</taxon>
    </lineage>
</organism>
<accession>A0AAV2MSL6</accession>
<dbReference type="AlphaFoldDB" id="A0AAV2MSL6"/>